<sequence>MSERIPPIEPENLTPEQKEAYAHISKAAEQSFGNAFTYKTPSGALIGPFALLLATPWICRPFFEFMSAVSGLGGLPASARETAILAIGSQYQAPYEIYAHERVVLKNTFLTKEQINAVKKGREAGGLGEGGECGV</sequence>
<gene>
    <name evidence="1" type="ORF">NA56DRAFT_699783</name>
</gene>
<dbReference type="Gene3D" id="1.20.1290.10">
    <property type="entry name" value="AhpD-like"/>
    <property type="match status" value="1"/>
</dbReference>
<dbReference type="AlphaFoldDB" id="A0A2J6QFD6"/>
<reference evidence="1 2" key="1">
    <citation type="submission" date="2016-05" db="EMBL/GenBank/DDBJ databases">
        <title>A degradative enzymes factory behind the ericoid mycorrhizal symbiosis.</title>
        <authorList>
            <consortium name="DOE Joint Genome Institute"/>
            <person name="Martino E."/>
            <person name="Morin E."/>
            <person name="Grelet G."/>
            <person name="Kuo A."/>
            <person name="Kohler A."/>
            <person name="Daghino S."/>
            <person name="Barry K."/>
            <person name="Choi C."/>
            <person name="Cichocki N."/>
            <person name="Clum A."/>
            <person name="Copeland A."/>
            <person name="Hainaut M."/>
            <person name="Haridas S."/>
            <person name="Labutti K."/>
            <person name="Lindquist E."/>
            <person name="Lipzen A."/>
            <person name="Khouja H.-R."/>
            <person name="Murat C."/>
            <person name="Ohm R."/>
            <person name="Olson A."/>
            <person name="Spatafora J."/>
            <person name="Veneault-Fourrey C."/>
            <person name="Henrissat B."/>
            <person name="Grigoriev I."/>
            <person name="Martin F."/>
            <person name="Perotto S."/>
        </authorList>
    </citation>
    <scope>NUCLEOTIDE SEQUENCE [LARGE SCALE GENOMIC DNA]</scope>
    <source>
        <strain evidence="1 2">UAMH 7357</strain>
    </source>
</reference>
<proteinExistence type="predicted"/>
<accession>A0A2J6QFD6</accession>
<dbReference type="PANTHER" id="PTHR34846:SF11">
    <property type="entry name" value="4-CARBOXYMUCONOLACTONE DECARBOXYLASE FAMILY PROTEIN (AFU_ORTHOLOGUE AFUA_6G11590)"/>
    <property type="match status" value="1"/>
</dbReference>
<dbReference type="SUPFAM" id="SSF69118">
    <property type="entry name" value="AhpD-like"/>
    <property type="match status" value="1"/>
</dbReference>
<name>A0A2J6QFD6_9HELO</name>
<dbReference type="OrthoDB" id="2567457at2759"/>
<protein>
    <recommendedName>
        <fullName evidence="3">Carboxymuconolactone decarboxylase-like domain-containing protein</fullName>
    </recommendedName>
</protein>
<dbReference type="EMBL" id="KZ613471">
    <property type="protein sequence ID" value="PMD24983.1"/>
    <property type="molecule type" value="Genomic_DNA"/>
</dbReference>
<keyword evidence="2" id="KW-1185">Reference proteome</keyword>
<evidence type="ECO:0000313" key="2">
    <source>
        <dbReference type="Proteomes" id="UP000235672"/>
    </source>
</evidence>
<dbReference type="PANTHER" id="PTHR34846">
    <property type="entry name" value="4-CARBOXYMUCONOLACTONE DECARBOXYLASE FAMILY PROTEIN (AFU_ORTHOLOGUE AFUA_6G11590)"/>
    <property type="match status" value="1"/>
</dbReference>
<organism evidence="1 2">
    <name type="scientific">Hyaloscypha hepaticicola</name>
    <dbReference type="NCBI Taxonomy" id="2082293"/>
    <lineage>
        <taxon>Eukaryota</taxon>
        <taxon>Fungi</taxon>
        <taxon>Dikarya</taxon>
        <taxon>Ascomycota</taxon>
        <taxon>Pezizomycotina</taxon>
        <taxon>Leotiomycetes</taxon>
        <taxon>Helotiales</taxon>
        <taxon>Hyaloscyphaceae</taxon>
        <taxon>Hyaloscypha</taxon>
    </lineage>
</organism>
<evidence type="ECO:0000313" key="1">
    <source>
        <dbReference type="EMBL" id="PMD24983.1"/>
    </source>
</evidence>
<dbReference type="Proteomes" id="UP000235672">
    <property type="component" value="Unassembled WGS sequence"/>
</dbReference>
<evidence type="ECO:0008006" key="3">
    <source>
        <dbReference type="Google" id="ProtNLM"/>
    </source>
</evidence>
<dbReference type="InterPro" id="IPR029032">
    <property type="entry name" value="AhpD-like"/>
</dbReference>
<dbReference type="STRING" id="1745343.A0A2J6QFD6"/>